<dbReference type="RefSeq" id="WP_123741963.1">
    <property type="nucleotide sequence ID" value="NZ_RJKM01000001.1"/>
</dbReference>
<accession>A0A3N1H024</accession>
<reference evidence="1 2" key="1">
    <citation type="submission" date="2018-11" db="EMBL/GenBank/DDBJ databases">
        <title>Sequencing the genomes of 1000 actinobacteria strains.</title>
        <authorList>
            <person name="Klenk H.-P."/>
        </authorList>
    </citation>
    <scope>NUCLEOTIDE SEQUENCE [LARGE SCALE GENOMIC DNA]</scope>
    <source>
        <strain evidence="1 2">DSM 44231</strain>
    </source>
</reference>
<evidence type="ECO:0000313" key="2">
    <source>
        <dbReference type="Proteomes" id="UP000268727"/>
    </source>
</evidence>
<comment type="caution">
    <text evidence="1">The sequence shown here is derived from an EMBL/GenBank/DDBJ whole genome shotgun (WGS) entry which is preliminary data.</text>
</comment>
<name>A0A3N1H024_9PSEU</name>
<gene>
    <name evidence="1" type="ORF">EDD40_1158</name>
</gene>
<dbReference type="AlphaFoldDB" id="A0A3N1H024"/>
<keyword evidence="2" id="KW-1185">Reference proteome</keyword>
<organism evidence="1 2">
    <name type="scientific">Saccharothrix texasensis</name>
    <dbReference type="NCBI Taxonomy" id="103734"/>
    <lineage>
        <taxon>Bacteria</taxon>
        <taxon>Bacillati</taxon>
        <taxon>Actinomycetota</taxon>
        <taxon>Actinomycetes</taxon>
        <taxon>Pseudonocardiales</taxon>
        <taxon>Pseudonocardiaceae</taxon>
        <taxon>Saccharothrix</taxon>
    </lineage>
</organism>
<sequence>MSGEREPVIDAEVVEHEAAPVVVPPADYTEGGVPTFEHVRDRIEGRVATGIGAEELAEATPEAKAVEDRFEARRQAGLDKLEEIRRSMRGDA</sequence>
<dbReference type="OrthoDB" id="4377479at2"/>
<dbReference type="EMBL" id="RJKM01000001">
    <property type="protein sequence ID" value="ROP35900.1"/>
    <property type="molecule type" value="Genomic_DNA"/>
</dbReference>
<evidence type="ECO:0000313" key="1">
    <source>
        <dbReference type="EMBL" id="ROP35900.1"/>
    </source>
</evidence>
<dbReference type="Proteomes" id="UP000268727">
    <property type="component" value="Unassembled WGS sequence"/>
</dbReference>
<protein>
    <submittedName>
        <fullName evidence="1">Uncharacterized protein</fullName>
    </submittedName>
</protein>
<proteinExistence type="predicted"/>